<name>A0A0G4PK36_PENC3</name>
<gene>
    <name evidence="1" type="ORF">PCAMFM013_S019g000207</name>
</gene>
<dbReference type="Proteomes" id="UP000053732">
    <property type="component" value="Unassembled WGS sequence"/>
</dbReference>
<reference evidence="1 2" key="1">
    <citation type="journal article" date="2014" name="Nat. Commun.">
        <title>Multiple recent horizontal transfers of a large genomic region in cheese making fungi.</title>
        <authorList>
            <person name="Cheeseman K."/>
            <person name="Ropars J."/>
            <person name="Renault P."/>
            <person name="Dupont J."/>
            <person name="Gouzy J."/>
            <person name="Branca A."/>
            <person name="Abraham A.L."/>
            <person name="Ceppi M."/>
            <person name="Conseiller E."/>
            <person name="Debuchy R."/>
            <person name="Malagnac F."/>
            <person name="Goarin A."/>
            <person name="Silar P."/>
            <person name="Lacoste S."/>
            <person name="Sallet E."/>
            <person name="Bensimon A."/>
            <person name="Giraud T."/>
            <person name="Brygoo Y."/>
        </authorList>
    </citation>
    <scope>NUCLEOTIDE SEQUENCE [LARGE SCALE GENOMIC DNA]</scope>
    <source>
        <strain evidence="2">FM 013</strain>
    </source>
</reference>
<sequence>MQLAQRDTPRAADLESLVKLSHVCRDPRSRVRPPRKLLTTSRITVSPITVGFCARVNYSTIQVSRIWFKFNIEMVKGGGSWWCEQSAQFNDRAWTSIHLQGYDGSAQ</sequence>
<keyword evidence="2" id="KW-1185">Reference proteome</keyword>
<protein>
    <submittedName>
        <fullName evidence="1">Str. FM013</fullName>
    </submittedName>
</protein>
<evidence type="ECO:0000313" key="2">
    <source>
        <dbReference type="Proteomes" id="UP000053732"/>
    </source>
</evidence>
<proteinExistence type="predicted"/>
<organism evidence="1 2">
    <name type="scientific">Penicillium camemberti (strain FM 013)</name>
    <dbReference type="NCBI Taxonomy" id="1429867"/>
    <lineage>
        <taxon>Eukaryota</taxon>
        <taxon>Fungi</taxon>
        <taxon>Dikarya</taxon>
        <taxon>Ascomycota</taxon>
        <taxon>Pezizomycotina</taxon>
        <taxon>Eurotiomycetes</taxon>
        <taxon>Eurotiomycetidae</taxon>
        <taxon>Eurotiales</taxon>
        <taxon>Aspergillaceae</taxon>
        <taxon>Penicillium</taxon>
    </lineage>
</organism>
<evidence type="ECO:0000313" key="1">
    <source>
        <dbReference type="EMBL" id="CRL26790.1"/>
    </source>
</evidence>
<dbReference type="AlphaFoldDB" id="A0A0G4PK36"/>
<dbReference type="EMBL" id="HG793152">
    <property type="protein sequence ID" value="CRL26790.1"/>
    <property type="molecule type" value="Genomic_DNA"/>
</dbReference>
<accession>A0A0G4PK36</accession>